<evidence type="ECO:0000313" key="3">
    <source>
        <dbReference type="Proteomes" id="UP000578030"/>
    </source>
</evidence>
<sequence length="262" mass="27340">MAVRRSFVTLAVVAALGAGAVPPAAAQSALALSRRGASVGLAAALGNADRPEADRAADANRKPAGLLAFAGLRPGMNVADIMPGKGYFTRIFSNAVGAKGHVWAVVSAARVAQKPDAADAVKAIAADPAFGNVTALVQPLDAISIPKPLDLAWTSQNYHDVYYGVGADAALALDKAVFAALRRGGIFMVVDHVANPGMSPDDVRPLHRIDPAIIRQQVEAAGFQFEGQSGILVNRQDTHTLTVFDPAIRGHTDQVVLKFRKP</sequence>
<dbReference type="EMBL" id="JABEQM010000009">
    <property type="protein sequence ID" value="MBB2202327.1"/>
    <property type="molecule type" value="Genomic_DNA"/>
</dbReference>
<evidence type="ECO:0000256" key="1">
    <source>
        <dbReference type="SAM" id="SignalP"/>
    </source>
</evidence>
<dbReference type="AlphaFoldDB" id="A0A7W4PLB6"/>
<dbReference type="GO" id="GO:0032259">
    <property type="term" value="P:methylation"/>
    <property type="evidence" value="ECO:0007669"/>
    <property type="project" value="UniProtKB-KW"/>
</dbReference>
<dbReference type="InterPro" id="IPR006311">
    <property type="entry name" value="TAT_signal"/>
</dbReference>
<dbReference type="PROSITE" id="PS51318">
    <property type="entry name" value="TAT"/>
    <property type="match status" value="1"/>
</dbReference>
<dbReference type="Gene3D" id="3.40.50.150">
    <property type="entry name" value="Vaccinia Virus protein VP39"/>
    <property type="match status" value="1"/>
</dbReference>
<keyword evidence="1" id="KW-0732">Signal</keyword>
<protein>
    <submittedName>
        <fullName evidence="2">Class I SAM-dependent methyltransferase</fullName>
    </submittedName>
</protein>
<keyword evidence="3" id="KW-1185">Reference proteome</keyword>
<dbReference type="InterPro" id="IPR029063">
    <property type="entry name" value="SAM-dependent_MTases_sf"/>
</dbReference>
<proteinExistence type="predicted"/>
<gene>
    <name evidence="2" type="ORF">HLH28_12225</name>
</gene>
<keyword evidence="2" id="KW-0808">Transferase</keyword>
<name>A0A7W4PLB6_9PROT</name>
<dbReference type="RefSeq" id="WP_182959481.1">
    <property type="nucleotide sequence ID" value="NZ_JABEQM010000009.1"/>
</dbReference>
<accession>A0A7W4PLB6</accession>
<evidence type="ECO:0000313" key="2">
    <source>
        <dbReference type="EMBL" id="MBB2202327.1"/>
    </source>
</evidence>
<dbReference type="PIRSF" id="PIRSF031679">
    <property type="entry name" value="Mtase_Alr7345_prd"/>
    <property type="match status" value="1"/>
</dbReference>
<comment type="caution">
    <text evidence="2">The sequence shown here is derived from an EMBL/GenBank/DDBJ whole genome shotgun (WGS) entry which is preliminary data.</text>
</comment>
<feature type="signal peptide" evidence="1">
    <location>
        <begin position="1"/>
        <end position="20"/>
    </location>
</feature>
<reference evidence="2 3" key="1">
    <citation type="submission" date="2020-04" db="EMBL/GenBank/DDBJ databases">
        <title>Description of novel Gluconacetobacter.</title>
        <authorList>
            <person name="Sombolestani A."/>
        </authorList>
    </citation>
    <scope>NUCLEOTIDE SEQUENCE [LARGE SCALE GENOMIC DNA]</scope>
    <source>
        <strain evidence="2 3">LMG 27802</strain>
    </source>
</reference>
<dbReference type="GO" id="GO:0008168">
    <property type="term" value="F:methyltransferase activity"/>
    <property type="evidence" value="ECO:0007669"/>
    <property type="project" value="UniProtKB-KW"/>
</dbReference>
<organism evidence="2 3">
    <name type="scientific">Gluconacetobacter tumulisoli</name>
    <dbReference type="NCBI Taxonomy" id="1286189"/>
    <lineage>
        <taxon>Bacteria</taxon>
        <taxon>Pseudomonadati</taxon>
        <taxon>Pseudomonadota</taxon>
        <taxon>Alphaproteobacteria</taxon>
        <taxon>Acetobacterales</taxon>
        <taxon>Acetobacteraceae</taxon>
        <taxon>Gluconacetobacter</taxon>
    </lineage>
</organism>
<dbReference type="SUPFAM" id="SSF53335">
    <property type="entry name" value="S-adenosyl-L-methionine-dependent methyltransferases"/>
    <property type="match status" value="1"/>
</dbReference>
<dbReference type="InterPro" id="IPR016980">
    <property type="entry name" value="S-AdoMet-dep_MeTrfase_Alr7345"/>
</dbReference>
<feature type="chain" id="PRO_5031254560" evidence="1">
    <location>
        <begin position="21"/>
        <end position="262"/>
    </location>
</feature>
<dbReference type="Proteomes" id="UP000578030">
    <property type="component" value="Unassembled WGS sequence"/>
</dbReference>
<keyword evidence="2" id="KW-0489">Methyltransferase</keyword>